<dbReference type="InterPro" id="IPR020843">
    <property type="entry name" value="ER"/>
</dbReference>
<dbReference type="Pfam" id="PF08240">
    <property type="entry name" value="ADH_N"/>
    <property type="match status" value="1"/>
</dbReference>
<dbReference type="InterPro" id="IPR013154">
    <property type="entry name" value="ADH-like_N"/>
</dbReference>
<protein>
    <recommendedName>
        <fullName evidence="1">Enoyl reductase (ER) domain-containing protein</fullName>
    </recommendedName>
</protein>
<evidence type="ECO:0000259" key="1">
    <source>
        <dbReference type="SMART" id="SM00829"/>
    </source>
</evidence>
<dbReference type="Proteomes" id="UP000629911">
    <property type="component" value="Unassembled WGS sequence"/>
</dbReference>
<evidence type="ECO:0000313" key="3">
    <source>
        <dbReference type="Proteomes" id="UP000629911"/>
    </source>
</evidence>
<dbReference type="SUPFAM" id="SSF50129">
    <property type="entry name" value="GroES-like"/>
    <property type="match status" value="1"/>
</dbReference>
<dbReference type="Pfam" id="PF13602">
    <property type="entry name" value="ADH_zinc_N_2"/>
    <property type="match status" value="1"/>
</dbReference>
<reference evidence="3" key="1">
    <citation type="journal article" date="2019" name="Int. J. Syst. Evol. Microbiol.">
        <title>The Global Catalogue of Microorganisms (GCM) 10K type strain sequencing project: providing services to taxonomists for standard genome sequencing and annotation.</title>
        <authorList>
            <consortium name="The Broad Institute Genomics Platform"/>
            <consortium name="The Broad Institute Genome Sequencing Center for Infectious Disease"/>
            <person name="Wu L."/>
            <person name="Ma J."/>
        </authorList>
    </citation>
    <scope>NUCLEOTIDE SEQUENCE [LARGE SCALE GENOMIC DNA]</scope>
    <source>
        <strain evidence="3">JCM 4422</strain>
    </source>
</reference>
<sequence length="531" mass="54969">MDSGVLAVVSAGVGCPRPARRLADWITEAVCRSLAAGGARAEVEVLELHRLAADLAQHSIQGRVSLDLREAIAAVVAADGLVVATPVRAASPSKVFDSFLAILGDKVLSGMSVPLALNSGSDRQPPDITQVMRRRLTAVHAEPVPTVVDAGPVEWQATALSGAAARLHRPSRRRTRLGDALAPAVTQHLLRIRSRCTVVNSCFEFEATSIAAKVRTGMKAVRFHEYGDPSVLRYEDVEQPVPGAGEVRVRVAATSFNPVDGNIRGGFMQGPIPVTLPHTPGIDVAGTVDALGEGVDGIAVDDDVVGFLPMDGNGAAAQYVLAPADVLIPAPKSVPLADAAALPLVGLTAYQALFDHGKLTAGQRVLINGAGGAVGGYAVQLAKNAGAHVIATAGPRSSEAVTSAGADEVIDHTATDVTAVVTEPVDLALNLAPVAPDELASLVTLVRPGGVVVNTTVWMPAPSDEERDVRGIDLFVRSDADQLAQLVALIDRGELRVDVAERVPLAELPALHARASQGAVHGKVIVVPSAD</sequence>
<proteinExistence type="predicted"/>
<gene>
    <name evidence="2" type="ORF">GCM10010287_36900</name>
</gene>
<dbReference type="Gene3D" id="3.90.180.10">
    <property type="entry name" value="Medium-chain alcohol dehydrogenases, catalytic domain"/>
    <property type="match status" value="1"/>
</dbReference>
<dbReference type="InterPro" id="IPR005025">
    <property type="entry name" value="FMN_Rdtase-like_dom"/>
</dbReference>
<dbReference type="InterPro" id="IPR052733">
    <property type="entry name" value="Chloroplast_QOR"/>
</dbReference>
<dbReference type="PANTHER" id="PTHR44013">
    <property type="entry name" value="ZINC-TYPE ALCOHOL DEHYDROGENASE-LIKE PROTEIN C16A3.02C"/>
    <property type="match status" value="1"/>
</dbReference>
<comment type="caution">
    <text evidence="2">The sequence shown here is derived from an EMBL/GenBank/DDBJ whole genome shotgun (WGS) entry which is preliminary data.</text>
</comment>
<dbReference type="InterPro" id="IPR011032">
    <property type="entry name" value="GroES-like_sf"/>
</dbReference>
<feature type="domain" description="Enoyl reductase (ER)" evidence="1">
    <location>
        <begin position="227"/>
        <end position="526"/>
    </location>
</feature>
<dbReference type="InterPro" id="IPR036291">
    <property type="entry name" value="NAD(P)-bd_dom_sf"/>
</dbReference>
<keyword evidence="3" id="KW-1185">Reference proteome</keyword>
<dbReference type="Gene3D" id="3.40.50.360">
    <property type="match status" value="1"/>
</dbReference>
<evidence type="ECO:0000313" key="2">
    <source>
        <dbReference type="EMBL" id="GGT59298.1"/>
    </source>
</evidence>
<name>A0ABQ2U269_9ACTN</name>
<dbReference type="SUPFAM" id="SSF52218">
    <property type="entry name" value="Flavoproteins"/>
    <property type="match status" value="1"/>
</dbReference>
<dbReference type="CDD" id="cd05289">
    <property type="entry name" value="MDR_like_2"/>
    <property type="match status" value="1"/>
</dbReference>
<dbReference type="InterPro" id="IPR029039">
    <property type="entry name" value="Flavoprotein-like_sf"/>
</dbReference>
<organism evidence="2 3">
    <name type="scientific">Streptomyces variabilis</name>
    <dbReference type="NCBI Taxonomy" id="67372"/>
    <lineage>
        <taxon>Bacteria</taxon>
        <taxon>Bacillati</taxon>
        <taxon>Actinomycetota</taxon>
        <taxon>Actinomycetes</taxon>
        <taxon>Kitasatosporales</taxon>
        <taxon>Streptomycetaceae</taxon>
        <taxon>Streptomyces</taxon>
        <taxon>Streptomyces griseoincarnatus group</taxon>
    </lineage>
</organism>
<dbReference type="Pfam" id="PF03358">
    <property type="entry name" value="FMN_red"/>
    <property type="match status" value="1"/>
</dbReference>
<dbReference type="Gene3D" id="3.40.50.720">
    <property type="entry name" value="NAD(P)-binding Rossmann-like Domain"/>
    <property type="match status" value="1"/>
</dbReference>
<accession>A0ABQ2U269</accession>
<dbReference type="PANTHER" id="PTHR44013:SF1">
    <property type="entry name" value="ZINC-TYPE ALCOHOL DEHYDROGENASE-LIKE PROTEIN C16A3.02C"/>
    <property type="match status" value="1"/>
</dbReference>
<dbReference type="SUPFAM" id="SSF51735">
    <property type="entry name" value="NAD(P)-binding Rossmann-fold domains"/>
    <property type="match status" value="1"/>
</dbReference>
<dbReference type="SMART" id="SM00829">
    <property type="entry name" value="PKS_ER"/>
    <property type="match status" value="1"/>
</dbReference>
<dbReference type="EMBL" id="BMTZ01000010">
    <property type="protein sequence ID" value="GGT59298.1"/>
    <property type="molecule type" value="Genomic_DNA"/>
</dbReference>